<dbReference type="STRING" id="1619308.B5808_14955"/>
<keyword evidence="3" id="KW-1185">Reference proteome</keyword>
<sequence length="192" mass="19628">MRSRAQSGPQLSGIARLTRPTVAKGAALFSIAGAVLALSGCAPEDEGTVLEGADGQKYVVPDNAERPMYDSKEDCIADVSAQIQQLQSQGKTITDTPESLCEQSSNYPNAHYSHPWLGPILFAGTRWNSPSVAGWSPVQNGNFAASGSNLQSDVVSPAPAGSKVGDRAPLKGGFGSSGKSGFASGKSGSTGG</sequence>
<evidence type="ECO:0000313" key="2">
    <source>
        <dbReference type="EMBL" id="ARJ06368.1"/>
    </source>
</evidence>
<gene>
    <name evidence="2" type="ORF">B5808_14955</name>
</gene>
<feature type="region of interest" description="Disordered" evidence="1">
    <location>
        <begin position="143"/>
        <end position="192"/>
    </location>
</feature>
<dbReference type="KEGG" id="cphy:B5808_14955"/>
<feature type="compositionally biased region" description="Polar residues" evidence="1">
    <location>
        <begin position="143"/>
        <end position="154"/>
    </location>
</feature>
<dbReference type="EMBL" id="CP020715">
    <property type="protein sequence ID" value="ARJ06368.1"/>
    <property type="molecule type" value="Genomic_DNA"/>
</dbReference>
<dbReference type="RefSeq" id="WP_085020506.1">
    <property type="nucleotide sequence ID" value="NZ_BMHD01000001.1"/>
</dbReference>
<accession>A0A1X9LPZ1</accession>
<evidence type="ECO:0000256" key="1">
    <source>
        <dbReference type="SAM" id="MobiDB-lite"/>
    </source>
</evidence>
<name>A0A1X9LPZ1_9MICO</name>
<proteinExistence type="predicted"/>
<evidence type="ECO:0000313" key="3">
    <source>
        <dbReference type="Proteomes" id="UP000192775"/>
    </source>
</evidence>
<protein>
    <submittedName>
        <fullName evidence="2">Uncharacterized protein</fullName>
    </submittedName>
</protein>
<reference evidence="2 3" key="1">
    <citation type="submission" date="2017-04" db="EMBL/GenBank/DDBJ databases">
        <authorList>
            <person name="Afonso C.L."/>
            <person name="Miller P.J."/>
            <person name="Scott M.A."/>
            <person name="Spackman E."/>
            <person name="Goraichik I."/>
            <person name="Dimitrov K.M."/>
            <person name="Suarez D.L."/>
            <person name="Swayne D.E."/>
        </authorList>
    </citation>
    <scope>NUCLEOTIDE SEQUENCE [LARGE SCALE GENOMIC DNA]</scope>
    <source>
        <strain evidence="3">XA(T)</strain>
    </source>
</reference>
<feature type="compositionally biased region" description="Low complexity" evidence="1">
    <location>
        <begin position="179"/>
        <end position="192"/>
    </location>
</feature>
<dbReference type="Proteomes" id="UP000192775">
    <property type="component" value="Chromosome"/>
</dbReference>
<dbReference type="AlphaFoldDB" id="A0A1X9LPZ1"/>
<organism evidence="2 3">
    <name type="scientific">Cnuibacter physcomitrellae</name>
    <dbReference type="NCBI Taxonomy" id="1619308"/>
    <lineage>
        <taxon>Bacteria</taxon>
        <taxon>Bacillati</taxon>
        <taxon>Actinomycetota</taxon>
        <taxon>Actinomycetes</taxon>
        <taxon>Micrococcales</taxon>
        <taxon>Microbacteriaceae</taxon>
        <taxon>Cnuibacter</taxon>
    </lineage>
</organism>